<keyword evidence="19" id="KW-1185">Reference proteome</keyword>
<evidence type="ECO:0000256" key="2">
    <source>
        <dbReference type="ARBA" id="ARBA00004922"/>
    </source>
</evidence>
<keyword evidence="8" id="KW-1133">Transmembrane helix</keyword>
<keyword evidence="6" id="KW-0812">Transmembrane</keyword>
<keyword evidence="11" id="KW-1015">Disulfide bond</keyword>
<evidence type="ECO:0000256" key="13">
    <source>
        <dbReference type="ARBA" id="ARBA00036348"/>
    </source>
</evidence>
<feature type="compositionally biased region" description="Basic and acidic residues" evidence="18">
    <location>
        <begin position="87"/>
        <end position="101"/>
    </location>
</feature>
<dbReference type="PANTHER" id="PTHR45941">
    <property type="entry name" value="ALPHA-N-ACETYLGALACTOSAMINIDE ALPHA-2,6-SIALYLTRANSFERASE 2-LIKE-RELATED"/>
    <property type="match status" value="1"/>
</dbReference>
<comment type="catalytic activity">
    <reaction evidence="13">
        <text>a beta-D-galactosyl-(1-&gt;3)-N-acetyl-alpha-D-galactosaminyl derivative + CMP-N-acetyl-beta-neuraminate = a beta-D-galactosyl-(1-&gt;3)-[N-acetyl-alpha-neuraminyl-(2-&gt;6)]-N-acetyl-alpha-D-galactosaminyl derivative + CMP + H(+)</text>
        <dbReference type="Rhea" id="RHEA:11136"/>
        <dbReference type="ChEBI" id="CHEBI:15378"/>
        <dbReference type="ChEBI" id="CHEBI:57812"/>
        <dbReference type="ChEBI" id="CHEBI:60377"/>
        <dbReference type="ChEBI" id="CHEBI:133470"/>
        <dbReference type="ChEBI" id="CHEBI:140764"/>
        <dbReference type="EC" id="2.4.3.3"/>
    </reaction>
    <physiologicalReaction direction="left-to-right" evidence="13">
        <dbReference type="Rhea" id="RHEA:11137"/>
    </physiologicalReaction>
</comment>
<dbReference type="AlphaFoldDB" id="A0AAJ7XGL0"/>
<dbReference type="InterPro" id="IPR001675">
    <property type="entry name" value="Glyco_trans_29"/>
</dbReference>
<organism evidence="19 20">
    <name type="scientific">Petromyzon marinus</name>
    <name type="common">Sea lamprey</name>
    <dbReference type="NCBI Taxonomy" id="7757"/>
    <lineage>
        <taxon>Eukaryota</taxon>
        <taxon>Metazoa</taxon>
        <taxon>Chordata</taxon>
        <taxon>Craniata</taxon>
        <taxon>Vertebrata</taxon>
        <taxon>Cyclostomata</taxon>
        <taxon>Hyperoartia</taxon>
        <taxon>Petromyzontiformes</taxon>
        <taxon>Petromyzontidae</taxon>
        <taxon>Petromyzon</taxon>
    </lineage>
</organism>
<dbReference type="GO" id="GO:0001665">
    <property type="term" value="F:alpha-N-acetylgalactosaminide alpha-2,6-sialyltransferase activity"/>
    <property type="evidence" value="ECO:0007669"/>
    <property type="project" value="UniProtKB-EC"/>
</dbReference>
<evidence type="ECO:0000313" key="19">
    <source>
        <dbReference type="Proteomes" id="UP001318040"/>
    </source>
</evidence>
<feature type="disulfide bond" evidence="17">
    <location>
        <begin position="232"/>
        <end position="398"/>
    </location>
</feature>
<comment type="catalytic activity">
    <reaction evidence="16">
        <text>a 3-O-[N-acetyl-alpha-D-galactosaminyl]-L-threonyl-[protein] + CMP-N-acetyl-beta-neuraminate = a 3-O-[N-acetyl-alpha-neuraminosyl-(2-&gt;6)-N-acetyl-alpha-D-galactosaminyl]-L-threonyl-[protein] + CMP + H(+)</text>
        <dbReference type="Rhea" id="RHEA:81643"/>
        <dbReference type="Rhea" id="RHEA-COMP:11689"/>
        <dbReference type="Rhea" id="RHEA-COMP:19720"/>
        <dbReference type="ChEBI" id="CHEBI:15378"/>
        <dbReference type="ChEBI" id="CHEBI:57812"/>
        <dbReference type="ChEBI" id="CHEBI:60377"/>
        <dbReference type="ChEBI" id="CHEBI:87075"/>
        <dbReference type="ChEBI" id="CHEBI:231970"/>
    </reaction>
    <physiologicalReaction direction="left-to-right" evidence="16">
        <dbReference type="Rhea" id="RHEA:81644"/>
    </physiologicalReaction>
</comment>
<keyword evidence="7" id="KW-0735">Signal-anchor</keyword>
<keyword evidence="9" id="KW-0333">Golgi apparatus</keyword>
<evidence type="ECO:0000256" key="18">
    <source>
        <dbReference type="SAM" id="MobiDB-lite"/>
    </source>
</evidence>
<evidence type="ECO:0000256" key="9">
    <source>
        <dbReference type="ARBA" id="ARBA00023034"/>
    </source>
</evidence>
<dbReference type="InterPro" id="IPR012163">
    <property type="entry name" value="Sialyl_trans"/>
</dbReference>
<comment type="catalytic activity">
    <reaction evidence="15">
        <text>a 3-O-[N-acetyl-alpha-neuraminyl-(2-&gt;3)-beta-D-galactosyl-(1-&gt;3)-N-acetyl-alpha-D-galactosaminyl]-L-threonyl-[protein] + CMP-N-acetyl-beta-neuraminate = a 3-O-{alpha-Neu5Ac-(2-&gt;3)-beta-D-Gal-(1-&gt;3)-[alpha-Neu5Ac-(2-&gt;6)]-alpha-D-GalNAc}-L-threonyl-[protein] + CMP + H(+)</text>
        <dbReference type="Rhea" id="RHEA:81659"/>
        <dbReference type="Rhea" id="RHEA-COMP:14417"/>
        <dbReference type="Rhea" id="RHEA-COMP:16763"/>
        <dbReference type="ChEBI" id="CHEBI:15378"/>
        <dbReference type="ChEBI" id="CHEBI:57812"/>
        <dbReference type="ChEBI" id="CHEBI:60377"/>
        <dbReference type="ChEBI" id="CHEBI:139598"/>
        <dbReference type="ChEBI" id="CHEBI:156398"/>
    </reaction>
    <physiologicalReaction direction="left-to-right" evidence="15">
        <dbReference type="Rhea" id="RHEA:81660"/>
    </physiologicalReaction>
</comment>
<evidence type="ECO:0000256" key="15">
    <source>
        <dbReference type="ARBA" id="ARBA00050664"/>
    </source>
</evidence>
<name>A0AAJ7XGL0_PETMA</name>
<evidence type="ECO:0000256" key="16">
    <source>
        <dbReference type="ARBA" id="ARBA00052285"/>
    </source>
</evidence>
<dbReference type="InterPro" id="IPR038578">
    <property type="entry name" value="GT29-like_sf"/>
</dbReference>
<evidence type="ECO:0000256" key="5">
    <source>
        <dbReference type="ARBA" id="ARBA00022679"/>
    </source>
</evidence>
<dbReference type="PANTHER" id="PTHR45941:SF4">
    <property type="entry name" value="ST6 N-ACETYLGALACTOSAMINIDE ALPHA-2,6-SIALYLTRANSFERASE 2"/>
    <property type="match status" value="1"/>
</dbReference>
<proteinExistence type="inferred from homology"/>
<feature type="region of interest" description="Disordered" evidence="18">
    <location>
        <begin position="87"/>
        <end position="125"/>
    </location>
</feature>
<evidence type="ECO:0000256" key="6">
    <source>
        <dbReference type="ARBA" id="ARBA00022692"/>
    </source>
</evidence>
<dbReference type="Proteomes" id="UP001318040">
    <property type="component" value="Chromosome 63"/>
</dbReference>
<comment type="similarity">
    <text evidence="3">Belongs to the glycosyltransferase 29 family.</text>
</comment>
<dbReference type="RefSeq" id="XP_032833407.1">
    <property type="nucleotide sequence ID" value="XM_032977516.1"/>
</dbReference>
<keyword evidence="12" id="KW-0325">Glycoprotein</keyword>
<keyword evidence="4" id="KW-0328">Glycosyltransferase</keyword>
<evidence type="ECO:0000256" key="1">
    <source>
        <dbReference type="ARBA" id="ARBA00004323"/>
    </source>
</evidence>
<dbReference type="KEGG" id="pmrn:116956075"/>
<evidence type="ECO:0000256" key="7">
    <source>
        <dbReference type="ARBA" id="ARBA00022968"/>
    </source>
</evidence>
<keyword evidence="5" id="KW-0808">Transferase</keyword>
<evidence type="ECO:0000256" key="14">
    <source>
        <dbReference type="ARBA" id="ARBA00039109"/>
    </source>
</evidence>
<comment type="subcellular location">
    <subcellularLocation>
        <location evidence="1">Golgi apparatus membrane</location>
        <topology evidence="1">Single-pass type II membrane protein</topology>
    </subcellularLocation>
</comment>
<evidence type="ECO:0000256" key="4">
    <source>
        <dbReference type="ARBA" id="ARBA00022676"/>
    </source>
</evidence>
<dbReference type="Gene3D" id="3.90.1480.20">
    <property type="entry name" value="Glycosyl transferase family 29"/>
    <property type="match status" value="1"/>
</dbReference>
<evidence type="ECO:0000313" key="20">
    <source>
        <dbReference type="RefSeq" id="XP_032833407.1"/>
    </source>
</evidence>
<dbReference type="PIRSF" id="PIRSF005557">
    <property type="entry name" value="Sialyl_trans"/>
    <property type="match status" value="1"/>
</dbReference>
<evidence type="ECO:0000256" key="3">
    <source>
        <dbReference type="ARBA" id="ARBA00006003"/>
    </source>
</evidence>
<evidence type="ECO:0000256" key="11">
    <source>
        <dbReference type="ARBA" id="ARBA00023157"/>
    </source>
</evidence>
<evidence type="ECO:0000256" key="10">
    <source>
        <dbReference type="ARBA" id="ARBA00023136"/>
    </source>
</evidence>
<gene>
    <name evidence="20" type="primary">LOC116956075</name>
</gene>
<keyword evidence="10" id="KW-0472">Membrane</keyword>
<evidence type="ECO:0000256" key="8">
    <source>
        <dbReference type="ARBA" id="ARBA00022989"/>
    </source>
</evidence>
<evidence type="ECO:0000256" key="17">
    <source>
        <dbReference type="PIRSR" id="PIRSR005557-2"/>
    </source>
</evidence>
<reference evidence="20" key="1">
    <citation type="submission" date="2025-08" db="UniProtKB">
        <authorList>
            <consortium name="RefSeq"/>
        </authorList>
    </citation>
    <scope>IDENTIFICATION</scope>
    <source>
        <tissue evidence="20">Sperm</tissue>
    </source>
</reference>
<dbReference type="GO" id="GO:0000139">
    <property type="term" value="C:Golgi membrane"/>
    <property type="evidence" value="ECO:0007669"/>
    <property type="project" value="UniProtKB-SubCell"/>
</dbReference>
<sequence>MSELNSGPIRLKNAAAPASSSSSSSKIFFVKHLLGTIGAMNPAAARRPGGSSAVLRLTRVLFLAVAFVATFMLGSISRDYTQSELGHDQRSACREPRELQDAGRSALRPTAARSPKATTTAMPLGDAYPHDDTYTRSGCKNNVRALALRADAWLRAAFIPDTRVLAWSEHATAQEYERLKRFQLIYGWGGKNFSLVATALRLLNTSANRHMFDDWSERWRRQRRRAPACVACAVVGNGGILNGSRLGREIDKHHYVFRVNAAMTRGYEDDVGSRTSFYFFSTNTMRNSLGRYRKLGYTSPPNTPETRYVFIPDSVRDYQMVQAAITNTPVAYGRDRSKLPPTFFGSKPGPEKFKMLHPDFSRYLRNRFMMSSRLKGRLRVIYRPSTGAMMLLTALHTCDVVDAYGFLTEDYTRYSCYYYDKVKHAVPFVANHDMKLELALWARLHKSKMIRLYMGKGD</sequence>
<dbReference type="FunFam" id="3.90.1480.20:FF:000015">
    <property type="entry name" value="Lactosylceramide alpha-2,3-sialyltransferase"/>
    <property type="match status" value="1"/>
</dbReference>
<evidence type="ECO:0000256" key="12">
    <source>
        <dbReference type="ARBA" id="ARBA00023180"/>
    </source>
</evidence>
<accession>A0AAJ7XGL0</accession>
<dbReference type="EC" id="2.4.3.3" evidence="14"/>
<dbReference type="Pfam" id="PF00777">
    <property type="entry name" value="Glyco_transf_29"/>
    <property type="match status" value="1"/>
</dbReference>
<protein>
    <recommendedName>
        <fullName evidence="14">alpha-N-acetylgalactosaminide alpha-2,6-sialyltransferase</fullName>
        <ecNumber evidence="14">2.4.3.3</ecNumber>
    </recommendedName>
</protein>
<comment type="pathway">
    <text evidence="2">Protein modification; protein glycosylation.</text>
</comment>